<keyword evidence="5 11" id="KW-0645">Protease</keyword>
<dbReference type="Proteomes" id="UP001150569">
    <property type="component" value="Unassembled WGS sequence"/>
</dbReference>
<proteinExistence type="inferred from homology"/>
<evidence type="ECO:0000256" key="7">
    <source>
        <dbReference type="ARBA" id="ARBA00022801"/>
    </source>
</evidence>
<evidence type="ECO:0000256" key="8">
    <source>
        <dbReference type="ARBA" id="ARBA00023049"/>
    </source>
</evidence>
<keyword evidence="7" id="KW-0378">Hydrolase</keyword>
<keyword evidence="10" id="KW-1133">Transmembrane helix</keyword>
<keyword evidence="10" id="KW-0812">Transmembrane</keyword>
<feature type="region of interest" description="Disordered" evidence="9">
    <location>
        <begin position="132"/>
        <end position="153"/>
    </location>
</feature>
<keyword evidence="8" id="KW-0482">Metalloprotease</keyword>
<comment type="caution">
    <text evidence="11">The sequence shown here is derived from an EMBL/GenBank/DDBJ whole genome shotgun (WGS) entry which is preliminary data.</text>
</comment>
<feature type="transmembrane region" description="Helical" evidence="10">
    <location>
        <begin position="95"/>
        <end position="116"/>
    </location>
</feature>
<organism evidence="11 12">
    <name type="scientific">Tieghemiomyces parasiticus</name>
    <dbReference type="NCBI Taxonomy" id="78921"/>
    <lineage>
        <taxon>Eukaryota</taxon>
        <taxon>Fungi</taxon>
        <taxon>Fungi incertae sedis</taxon>
        <taxon>Zoopagomycota</taxon>
        <taxon>Kickxellomycotina</taxon>
        <taxon>Dimargaritomycetes</taxon>
        <taxon>Dimargaritales</taxon>
        <taxon>Dimargaritaceae</taxon>
        <taxon>Tieghemiomyces</taxon>
    </lineage>
</organism>
<dbReference type="GO" id="GO:0034982">
    <property type="term" value="P:mitochondrial protein processing"/>
    <property type="evidence" value="ECO:0007669"/>
    <property type="project" value="TreeGrafter"/>
</dbReference>
<keyword evidence="6" id="KW-0479">Metal-binding</keyword>
<dbReference type="OrthoDB" id="285308at2759"/>
<dbReference type="Pfam" id="PF06728">
    <property type="entry name" value="PIG-U"/>
    <property type="match status" value="1"/>
</dbReference>
<dbReference type="EMBL" id="JANBPT010000585">
    <property type="protein sequence ID" value="KAJ1916414.1"/>
    <property type="molecule type" value="Genomic_DNA"/>
</dbReference>
<evidence type="ECO:0000313" key="12">
    <source>
        <dbReference type="Proteomes" id="UP001150569"/>
    </source>
</evidence>
<dbReference type="GO" id="GO:0004222">
    <property type="term" value="F:metalloendopeptidase activity"/>
    <property type="evidence" value="ECO:0007669"/>
    <property type="project" value="InterPro"/>
</dbReference>
<keyword evidence="10" id="KW-0472">Membrane</keyword>
<feature type="transmembrane region" description="Helical" evidence="10">
    <location>
        <begin position="27"/>
        <end position="52"/>
    </location>
</feature>
<dbReference type="Pfam" id="PF09768">
    <property type="entry name" value="Peptidase_M76"/>
    <property type="match status" value="1"/>
</dbReference>
<evidence type="ECO:0000256" key="6">
    <source>
        <dbReference type="ARBA" id="ARBA00022723"/>
    </source>
</evidence>
<accession>A0A9W8DSV1</accession>
<dbReference type="PANTHER" id="PTHR21711:SF0">
    <property type="entry name" value="MITOCHONDRIAL INNER MEMBRANE PROTEASE ATP23 HOMOLOG"/>
    <property type="match status" value="1"/>
</dbReference>
<evidence type="ECO:0000256" key="10">
    <source>
        <dbReference type="SAM" id="Phobius"/>
    </source>
</evidence>
<evidence type="ECO:0000256" key="5">
    <source>
        <dbReference type="ARBA" id="ARBA00022670"/>
    </source>
</evidence>
<dbReference type="AlphaFoldDB" id="A0A9W8DSV1"/>
<evidence type="ECO:0000256" key="4">
    <source>
        <dbReference type="ARBA" id="ARBA00014615"/>
    </source>
</evidence>
<evidence type="ECO:0000256" key="9">
    <source>
        <dbReference type="SAM" id="MobiDB-lite"/>
    </source>
</evidence>
<dbReference type="InterPro" id="IPR019165">
    <property type="entry name" value="Peptidase_M76_ATP23"/>
</dbReference>
<comment type="subcellular location">
    <subcellularLocation>
        <location evidence="1">Mitochondrion inner membrane</location>
        <topology evidence="1">Peripheral membrane protein</topology>
        <orientation evidence="1">Intermembrane side</orientation>
    </subcellularLocation>
</comment>
<feature type="transmembrane region" description="Helical" evidence="10">
    <location>
        <begin position="64"/>
        <end position="83"/>
    </location>
</feature>
<dbReference type="GO" id="GO:0033615">
    <property type="term" value="P:mitochondrial proton-transporting ATP synthase complex assembly"/>
    <property type="evidence" value="ECO:0007669"/>
    <property type="project" value="TreeGrafter"/>
</dbReference>
<protein>
    <recommendedName>
        <fullName evidence="4">Mitochondrial inner membrane protease ATP23</fullName>
    </recommendedName>
    <alternativeName>
        <fullName evidence="3">Mitochondrial inner membrane protease atp23</fullName>
    </alternativeName>
</protein>
<evidence type="ECO:0000313" key="11">
    <source>
        <dbReference type="EMBL" id="KAJ1916414.1"/>
    </source>
</evidence>
<reference evidence="11" key="1">
    <citation type="submission" date="2022-07" db="EMBL/GenBank/DDBJ databases">
        <title>Phylogenomic reconstructions and comparative analyses of Kickxellomycotina fungi.</title>
        <authorList>
            <person name="Reynolds N.K."/>
            <person name="Stajich J.E."/>
            <person name="Barry K."/>
            <person name="Grigoriev I.V."/>
            <person name="Crous P."/>
            <person name="Smith M.E."/>
        </authorList>
    </citation>
    <scope>NUCLEOTIDE SEQUENCE</scope>
    <source>
        <strain evidence="11">RSA 861</strain>
    </source>
</reference>
<dbReference type="PANTHER" id="PTHR21711">
    <property type="entry name" value="MITOCHONDRIAL INNER MEMBRANE PROTEASE"/>
    <property type="match status" value="1"/>
</dbReference>
<dbReference type="GO" id="GO:0046872">
    <property type="term" value="F:metal ion binding"/>
    <property type="evidence" value="ECO:0007669"/>
    <property type="project" value="UniProtKB-KW"/>
</dbReference>
<name>A0A9W8DSV1_9FUNG</name>
<dbReference type="GO" id="GO:0005743">
    <property type="term" value="C:mitochondrial inner membrane"/>
    <property type="evidence" value="ECO:0007669"/>
    <property type="project" value="UniProtKB-SubCell"/>
</dbReference>
<evidence type="ECO:0000256" key="3">
    <source>
        <dbReference type="ARBA" id="ARBA00014312"/>
    </source>
</evidence>
<evidence type="ECO:0000256" key="2">
    <source>
        <dbReference type="ARBA" id="ARBA00009915"/>
    </source>
</evidence>
<comment type="similarity">
    <text evidence="2">Belongs to the peptidase M76 family.</text>
</comment>
<evidence type="ECO:0000256" key="1">
    <source>
        <dbReference type="ARBA" id="ARBA00004137"/>
    </source>
</evidence>
<sequence>MAFQLHTLIFAIPVAIRFQERPLFAAVLIVAITTLFKSYPSVADMSLLLGLVPLYYEIFKYMRYAFVLSNAMVYALVLAPLFWHLWIYQGSGNANFFYAATLVYAASQILLVIDLVQSMIRRDIDEAYPSERNNLGDHAVSSNAPAPPLEPEAGTYDRMSRFFQRYTGMALPAAQTLDKQTLTAERRKADIKKCVENRDYLMRNNPIIVFMLDEMEKLGCPFKREHIRCTPCDDLRSGGFSPDRGIQLCANHFMSTSHMKVTLAHELVHAYDHCRFNMDLSNCLHHACTEIRAASLSGDCNIIREMNRRNYALSKQHQACVKRRAILSLKANPCCSAPGAAEEAVNKVFKSCFRDTRPFDEIYFGF</sequence>
<gene>
    <name evidence="11" type="primary">ATP23_2</name>
    <name evidence="11" type="ORF">IWQ60_008114</name>
</gene>
<keyword evidence="12" id="KW-1185">Reference proteome</keyword>